<name>A0A7R8WA87_9CRUS</name>
<accession>A0A7R8WA87</accession>
<dbReference type="InterPro" id="IPR002110">
    <property type="entry name" value="Ankyrin_rpt"/>
</dbReference>
<evidence type="ECO:0000313" key="3">
    <source>
        <dbReference type="EMBL" id="CAD7227865.1"/>
    </source>
</evidence>
<organism evidence="3">
    <name type="scientific">Cyprideis torosa</name>
    <dbReference type="NCBI Taxonomy" id="163714"/>
    <lineage>
        <taxon>Eukaryota</taxon>
        <taxon>Metazoa</taxon>
        <taxon>Ecdysozoa</taxon>
        <taxon>Arthropoda</taxon>
        <taxon>Crustacea</taxon>
        <taxon>Oligostraca</taxon>
        <taxon>Ostracoda</taxon>
        <taxon>Podocopa</taxon>
        <taxon>Podocopida</taxon>
        <taxon>Cytherocopina</taxon>
        <taxon>Cytheroidea</taxon>
        <taxon>Cytherideidae</taxon>
        <taxon>Cyprideis</taxon>
    </lineage>
</organism>
<evidence type="ECO:0000256" key="1">
    <source>
        <dbReference type="ARBA" id="ARBA00022737"/>
    </source>
</evidence>
<dbReference type="InterPro" id="IPR036770">
    <property type="entry name" value="Ankyrin_rpt-contain_sf"/>
</dbReference>
<dbReference type="Gene3D" id="1.25.40.20">
    <property type="entry name" value="Ankyrin repeat-containing domain"/>
    <property type="match status" value="2"/>
</dbReference>
<dbReference type="AlphaFoldDB" id="A0A7R8WA87"/>
<gene>
    <name evidence="3" type="ORF">CTOB1V02_LOCUS5759</name>
</gene>
<keyword evidence="1" id="KW-0677">Repeat</keyword>
<dbReference type="OrthoDB" id="3246549at2759"/>
<keyword evidence="2" id="KW-0040">ANK repeat</keyword>
<dbReference type="PANTHER" id="PTHR24198">
    <property type="entry name" value="ANKYRIN REPEAT AND PROTEIN KINASE DOMAIN-CONTAINING PROTEIN"/>
    <property type="match status" value="1"/>
</dbReference>
<dbReference type="PANTHER" id="PTHR24198:SF165">
    <property type="entry name" value="ANKYRIN REPEAT-CONTAINING PROTEIN-RELATED"/>
    <property type="match status" value="1"/>
</dbReference>
<dbReference type="EMBL" id="OB661289">
    <property type="protein sequence ID" value="CAD7227865.1"/>
    <property type="molecule type" value="Genomic_DNA"/>
</dbReference>
<reference evidence="3" key="1">
    <citation type="submission" date="2020-11" db="EMBL/GenBank/DDBJ databases">
        <authorList>
            <person name="Tran Van P."/>
        </authorList>
    </citation>
    <scope>NUCLEOTIDE SEQUENCE</scope>
</reference>
<evidence type="ECO:0000256" key="2">
    <source>
        <dbReference type="ARBA" id="ARBA00023043"/>
    </source>
</evidence>
<dbReference type="SMART" id="SM00248">
    <property type="entry name" value="ANK"/>
    <property type="match status" value="6"/>
</dbReference>
<protein>
    <submittedName>
        <fullName evidence="3">Uncharacterized protein</fullName>
    </submittedName>
</protein>
<proteinExistence type="predicted"/>
<sequence length="363" mass="41392">MITRRSNEAAISCKAPSVTPSTETRYDDIVEYLIKHGARVDVEARMCWPGPHGQNCEQRGRNFLSDDNSEIQRGSDKLQSAICYAFDGDQVETLELLVQHFEDHWLPWHTKIPLLHTSCERGAWQCTRYLVSERSEELKACLHEPKFIELLLACGADPRVRTATQQMNLLHVLFLLGKKSADDTFAVLKLLLDNGLRDLINEPDSLGNTPLHALVMRSKLEQSRYGCLGYDPQPWNKWDTLHLVRYMVQNGASPSINQVQNSLLACVLRHIRDWEFRFELLEFLLQHGGNPNIAGRDGSLPLMVCLVPLINKDPLHQFTHTMKVYYLNCVRVLCKHGANTNCSSRINLTPLHVLMYSATENFS</sequence>
<dbReference type="SUPFAM" id="SSF48403">
    <property type="entry name" value="Ankyrin repeat"/>
    <property type="match status" value="1"/>
</dbReference>
<feature type="non-terminal residue" evidence="3">
    <location>
        <position position="1"/>
    </location>
</feature>